<sequence length="88" mass="10068">MQEHRIEELIELLTPVWKKQPDSNLCELLAQLAQQSGFEGPLKEITDDVLIYQLKMDPLDKDQMIPGIAKDCEDDFRTALLKARGIQS</sequence>
<protein>
    <submittedName>
        <fullName evidence="1">DUF1040 family protein</fullName>
    </submittedName>
</protein>
<evidence type="ECO:0000313" key="1">
    <source>
        <dbReference type="EMBL" id="RKF22309.1"/>
    </source>
</evidence>
<dbReference type="OrthoDB" id="6197074at2"/>
<reference evidence="1 2" key="1">
    <citation type="submission" date="2018-09" db="EMBL/GenBank/DDBJ databases">
        <authorList>
            <person name="Wang Z."/>
        </authorList>
    </citation>
    <scope>NUCLEOTIDE SEQUENCE [LARGE SCALE GENOMIC DNA]</scope>
    <source>
        <strain evidence="1 2">ALS 81</strain>
    </source>
</reference>
<name>A0A420ENL3_9ALTE</name>
<evidence type="ECO:0000313" key="2">
    <source>
        <dbReference type="Proteomes" id="UP000286482"/>
    </source>
</evidence>
<dbReference type="InterPro" id="IPR009383">
    <property type="entry name" value="DUF1040"/>
</dbReference>
<dbReference type="InterPro" id="IPR038134">
    <property type="entry name" value="YihD_sf"/>
</dbReference>
<organism evidence="1 2">
    <name type="scientific">Alginatibacterium sediminis</name>
    <dbReference type="NCBI Taxonomy" id="2164068"/>
    <lineage>
        <taxon>Bacteria</taxon>
        <taxon>Pseudomonadati</taxon>
        <taxon>Pseudomonadota</taxon>
        <taxon>Gammaproteobacteria</taxon>
        <taxon>Alteromonadales</taxon>
        <taxon>Alteromonadaceae</taxon>
        <taxon>Alginatibacterium</taxon>
    </lineage>
</organism>
<gene>
    <name evidence="1" type="ORF">DBZ36_00765</name>
</gene>
<dbReference type="Proteomes" id="UP000286482">
    <property type="component" value="Unassembled WGS sequence"/>
</dbReference>
<dbReference type="AlphaFoldDB" id="A0A420ENL3"/>
<keyword evidence="2" id="KW-1185">Reference proteome</keyword>
<comment type="caution">
    <text evidence="1">The sequence shown here is derived from an EMBL/GenBank/DDBJ whole genome shotgun (WGS) entry which is preliminary data.</text>
</comment>
<dbReference type="Gene3D" id="1.10.1580.20">
    <property type="entry name" value="Protein of unknown function DUF1040"/>
    <property type="match status" value="1"/>
</dbReference>
<accession>A0A420ENL3</accession>
<dbReference type="Pfam" id="PF06288">
    <property type="entry name" value="DUF1040"/>
    <property type="match status" value="1"/>
</dbReference>
<dbReference type="EMBL" id="RAQO01000001">
    <property type="protein sequence ID" value="RKF22309.1"/>
    <property type="molecule type" value="Genomic_DNA"/>
</dbReference>
<proteinExistence type="predicted"/>